<gene>
    <name evidence="3" type="ORF">CALMAC_LOCUS2940</name>
</gene>
<evidence type="ECO:0000313" key="4">
    <source>
        <dbReference type="Proteomes" id="UP000410492"/>
    </source>
</evidence>
<accession>A0A653BR95</accession>
<dbReference type="PANTHER" id="PTHR21538:SF23">
    <property type="entry name" value="ANILLIN"/>
    <property type="match status" value="1"/>
</dbReference>
<dbReference type="Proteomes" id="UP000410492">
    <property type="component" value="Unassembled WGS sequence"/>
</dbReference>
<dbReference type="AlphaFoldDB" id="A0A653BR95"/>
<dbReference type="Pfam" id="PF00169">
    <property type="entry name" value="PH"/>
    <property type="match status" value="1"/>
</dbReference>
<evidence type="ECO:0000313" key="3">
    <source>
        <dbReference type="EMBL" id="VEN37825.1"/>
    </source>
</evidence>
<dbReference type="SMART" id="SM00233">
    <property type="entry name" value="PH"/>
    <property type="match status" value="1"/>
</dbReference>
<name>A0A653BR95_CALMS</name>
<dbReference type="InterPro" id="IPR011993">
    <property type="entry name" value="PH-like_dom_sf"/>
</dbReference>
<dbReference type="InterPro" id="IPR012966">
    <property type="entry name" value="AHD"/>
</dbReference>
<dbReference type="GO" id="GO:0000281">
    <property type="term" value="P:mitotic cytokinesis"/>
    <property type="evidence" value="ECO:0007669"/>
    <property type="project" value="TreeGrafter"/>
</dbReference>
<sequence>MSDILNISQSSQNYDPRSNNSIKAKIHKEMIEKERQKFIEELLFETGSESISDGINQKTVLSKRHNLDVRNEKENHENIRTMCGNENKCPKSKTEENSKILIEHDISQLVKVDFGKNDSQGSEPMQISLDLEEELSKEVERAFEMMKNNNGIGTNVSETNHVEKRQTSHIEYDFNEECSKQGREEGEEVHLRRNITDNMKRALKGSGLNVIIPRLEDSEEKYPKSCIDHEGSKRIVDEDTYRHSSTKSARNKKVPMMGTTALLQKTSIDHADYIIIQDLILSKYSTKIREYLERNHKRRKSRCEHFEEYLLADQYTPSSISSLDYINSSEGYDQKTFSSLERDNSQKNMSCYSTSSPVIQNQTRSYSINDISKDSQTSCSSLSEPDSSRSGCFGNSTKIISQEVEESFLQKPGLKGSRLGECMQYLERHGTVMPYDRQYSHDTNADAHNADHISYEVSATQISDKNSSSMKSSDDLDVHSPANNSMCSTYSVSKFIANALDGVNQEHDNNNETLESASYQTPHYTSIDESITTSKISDLLSKESTLTNRRQLIRSNSFYDGVTSQELELLTSELSIQNQILLQASKAVKHCRAKNILHTTGYIEAERILLLTSETKKALNEEIHSMESKKYSDQNESMLTTGQIEIKNIVLELGTSPSDSDKHQEVFLVLVKCGKDVHGSRLLRGKLNKIVFDRSITFERLTADFKICIEVYAMAVDSQAHHHYNCPSPMDMFHGNKQSKRSKFTNEDGNLNVTSAFTLSGKCDLRISDLSKTDGAGILVLKLQKISKDCTIAEKISMTVQSKVELNNFLRGFLTIGTKNEHSCIIWNRRWCMLKGSNLLYWNHPSEEEFTPNATINLRDCTENYIGTVERHLCTRPRTLMLPIKKAEGVKIYFLAADDNIELDAWSKGLNVTVRALKNWRNSYIC</sequence>
<dbReference type="InterPro" id="IPR051364">
    <property type="entry name" value="Cytokinesis/Rho-signaling"/>
</dbReference>
<dbReference type="GO" id="GO:0005826">
    <property type="term" value="C:actomyosin contractile ring"/>
    <property type="evidence" value="ECO:0007669"/>
    <property type="project" value="TreeGrafter"/>
</dbReference>
<dbReference type="SUPFAM" id="SSF50729">
    <property type="entry name" value="PH domain-like"/>
    <property type="match status" value="1"/>
</dbReference>
<dbReference type="PANTHER" id="PTHR21538">
    <property type="entry name" value="ANILLIN/RHOTEKIN RTKN"/>
    <property type="match status" value="1"/>
</dbReference>
<protein>
    <recommendedName>
        <fullName evidence="2">PH domain-containing protein</fullName>
    </recommendedName>
</protein>
<feature type="domain" description="PH" evidence="2">
    <location>
        <begin position="807"/>
        <end position="915"/>
    </location>
</feature>
<dbReference type="GO" id="GO:0031106">
    <property type="term" value="P:septin ring organization"/>
    <property type="evidence" value="ECO:0007669"/>
    <property type="project" value="TreeGrafter"/>
</dbReference>
<feature type="region of interest" description="Disordered" evidence="1">
    <location>
        <begin position="1"/>
        <end position="21"/>
    </location>
</feature>
<dbReference type="Gene3D" id="2.30.29.30">
    <property type="entry name" value="Pleckstrin-homology domain (PH domain)/Phosphotyrosine-binding domain (PTB)"/>
    <property type="match status" value="1"/>
</dbReference>
<dbReference type="Pfam" id="PF08174">
    <property type="entry name" value="Anillin"/>
    <property type="match status" value="1"/>
</dbReference>
<organism evidence="3 4">
    <name type="scientific">Callosobruchus maculatus</name>
    <name type="common">Southern cowpea weevil</name>
    <name type="synonym">Pulse bruchid</name>
    <dbReference type="NCBI Taxonomy" id="64391"/>
    <lineage>
        <taxon>Eukaryota</taxon>
        <taxon>Metazoa</taxon>
        <taxon>Ecdysozoa</taxon>
        <taxon>Arthropoda</taxon>
        <taxon>Hexapoda</taxon>
        <taxon>Insecta</taxon>
        <taxon>Pterygota</taxon>
        <taxon>Neoptera</taxon>
        <taxon>Endopterygota</taxon>
        <taxon>Coleoptera</taxon>
        <taxon>Polyphaga</taxon>
        <taxon>Cucujiformia</taxon>
        <taxon>Chrysomeloidea</taxon>
        <taxon>Chrysomelidae</taxon>
        <taxon>Bruchinae</taxon>
        <taxon>Bruchini</taxon>
        <taxon>Callosobruchus</taxon>
    </lineage>
</organism>
<dbReference type="EMBL" id="CAACVG010003840">
    <property type="protein sequence ID" value="VEN37825.1"/>
    <property type="molecule type" value="Genomic_DNA"/>
</dbReference>
<dbReference type="PROSITE" id="PS50003">
    <property type="entry name" value="PH_DOMAIN"/>
    <property type="match status" value="1"/>
</dbReference>
<dbReference type="InterPro" id="IPR001849">
    <property type="entry name" value="PH_domain"/>
</dbReference>
<keyword evidence="4" id="KW-1185">Reference proteome</keyword>
<dbReference type="GO" id="GO:0000915">
    <property type="term" value="P:actomyosin contractile ring assembly"/>
    <property type="evidence" value="ECO:0007669"/>
    <property type="project" value="TreeGrafter"/>
</dbReference>
<proteinExistence type="predicted"/>
<dbReference type="OrthoDB" id="5915976at2759"/>
<evidence type="ECO:0000259" key="2">
    <source>
        <dbReference type="PROSITE" id="PS50003"/>
    </source>
</evidence>
<reference evidence="3 4" key="1">
    <citation type="submission" date="2019-01" db="EMBL/GenBank/DDBJ databases">
        <authorList>
            <person name="Sayadi A."/>
        </authorList>
    </citation>
    <scope>NUCLEOTIDE SEQUENCE [LARGE SCALE GENOMIC DNA]</scope>
</reference>
<evidence type="ECO:0000256" key="1">
    <source>
        <dbReference type="SAM" id="MobiDB-lite"/>
    </source>
</evidence>